<name>A0A0D1Z513_9EURO</name>
<dbReference type="GeneID" id="27350177"/>
<keyword evidence="2" id="KW-1185">Reference proteome</keyword>
<dbReference type="AlphaFoldDB" id="A0A0D1Z513"/>
<sequence>MTAARLLVEDSSYCVAPGVGCPAMNILDAESNAVGLFGVFEYCNPSTHLVEPPITRCTAAGHLLPVGRVHKSCQSIKTLLRVEFQGNLCATQPATVRLRRSETLHIPAPSRTIPSIFLFLQQSSLNITTATTITMRTFEACALWGLGLLLSSKLLVTALPTFDYMWTHVRSEHFYSSSSHCDSDREACFWPGFIRPAVESDEEGDPAVRAPAAVYPHDTALTATATDDNTATSCNPSTQTALTAAADLKFQRRDEDTGVIPPAVRSQETTLPPANPTPYPCAGLVQPCDPGYKVLLFNGLCICYYLGGRGDAR</sequence>
<gene>
    <name evidence="1" type="ORF">PV07_10983</name>
</gene>
<dbReference type="VEuPathDB" id="FungiDB:PV07_10983"/>
<evidence type="ECO:0000313" key="1">
    <source>
        <dbReference type="EMBL" id="KIW22716.1"/>
    </source>
</evidence>
<accession>A0A0D1Z513</accession>
<dbReference type="HOGENOM" id="CLU_888540_0_0_1"/>
<dbReference type="OrthoDB" id="4147946at2759"/>
<proteinExistence type="predicted"/>
<protein>
    <submittedName>
        <fullName evidence="1">Uncharacterized protein</fullName>
    </submittedName>
</protein>
<dbReference type="RefSeq" id="XP_016242932.1">
    <property type="nucleotide sequence ID" value="XM_016398370.1"/>
</dbReference>
<organism evidence="1 2">
    <name type="scientific">Cladophialophora immunda</name>
    <dbReference type="NCBI Taxonomy" id="569365"/>
    <lineage>
        <taxon>Eukaryota</taxon>
        <taxon>Fungi</taxon>
        <taxon>Dikarya</taxon>
        <taxon>Ascomycota</taxon>
        <taxon>Pezizomycotina</taxon>
        <taxon>Eurotiomycetes</taxon>
        <taxon>Chaetothyriomycetidae</taxon>
        <taxon>Chaetothyriales</taxon>
        <taxon>Herpotrichiellaceae</taxon>
        <taxon>Cladophialophora</taxon>
    </lineage>
</organism>
<dbReference type="EMBL" id="KN847046">
    <property type="protein sequence ID" value="KIW22716.1"/>
    <property type="molecule type" value="Genomic_DNA"/>
</dbReference>
<evidence type="ECO:0000313" key="2">
    <source>
        <dbReference type="Proteomes" id="UP000054466"/>
    </source>
</evidence>
<reference evidence="1 2" key="1">
    <citation type="submission" date="2015-01" db="EMBL/GenBank/DDBJ databases">
        <title>The Genome Sequence of Cladophialophora immunda CBS83496.</title>
        <authorList>
            <consortium name="The Broad Institute Genomics Platform"/>
            <person name="Cuomo C."/>
            <person name="de Hoog S."/>
            <person name="Gorbushina A."/>
            <person name="Stielow B."/>
            <person name="Teixiera M."/>
            <person name="Abouelleil A."/>
            <person name="Chapman S.B."/>
            <person name="Priest M."/>
            <person name="Young S.K."/>
            <person name="Wortman J."/>
            <person name="Nusbaum C."/>
            <person name="Birren B."/>
        </authorList>
    </citation>
    <scope>NUCLEOTIDE SEQUENCE [LARGE SCALE GENOMIC DNA]</scope>
    <source>
        <strain evidence="1 2">CBS 83496</strain>
    </source>
</reference>
<dbReference type="Proteomes" id="UP000054466">
    <property type="component" value="Unassembled WGS sequence"/>
</dbReference>